<protein>
    <submittedName>
        <fullName evidence="1">Uncharacterized protein</fullName>
    </submittedName>
</protein>
<organism evidence="1 2">
    <name type="scientific">Glycomyces harbinensis</name>
    <dbReference type="NCBI Taxonomy" id="58114"/>
    <lineage>
        <taxon>Bacteria</taxon>
        <taxon>Bacillati</taxon>
        <taxon>Actinomycetota</taxon>
        <taxon>Actinomycetes</taxon>
        <taxon>Glycomycetales</taxon>
        <taxon>Glycomycetaceae</taxon>
        <taxon>Glycomyces</taxon>
    </lineage>
</organism>
<dbReference type="STRING" id="58114.SAMN05216270_107111"/>
<dbReference type="EMBL" id="FNAD01000007">
    <property type="protein sequence ID" value="SDD76146.1"/>
    <property type="molecule type" value="Genomic_DNA"/>
</dbReference>
<proteinExistence type="predicted"/>
<reference evidence="2" key="1">
    <citation type="submission" date="2016-10" db="EMBL/GenBank/DDBJ databases">
        <authorList>
            <person name="Varghese N."/>
            <person name="Submissions S."/>
        </authorList>
    </citation>
    <scope>NUCLEOTIDE SEQUENCE [LARGE SCALE GENOMIC DNA]</scope>
    <source>
        <strain evidence="2">CGMCC 4.3516</strain>
    </source>
</reference>
<dbReference type="AlphaFoldDB" id="A0A1G6XG23"/>
<keyword evidence="2" id="KW-1185">Reference proteome</keyword>
<dbReference type="OrthoDB" id="9829141at2"/>
<dbReference type="Proteomes" id="UP000198949">
    <property type="component" value="Unassembled WGS sequence"/>
</dbReference>
<accession>A0A1G6XG23</accession>
<evidence type="ECO:0000313" key="2">
    <source>
        <dbReference type="Proteomes" id="UP000198949"/>
    </source>
</evidence>
<sequence length="276" mass="28766">MPKGDQSFISDARTAHQQVERAIMSKTPLGAQNGEAAELLTSIRFYTGYFIEVGAISGGTAQVRDRIVRVILPELERYELANTQNPAEIIRGKLVDWEGPSGSSAYQFKWDYLPALAGSLEMTFSAFQALAGVMAAMEAVLDKARERYLALMSSAVDAITEGAESGSPLAEATSATTQISSAIGTGFGVGAVIGPVAGAIVGVLGAIGAIIDAATADTGGDGVLAVMRNIVERLAGIKSALEAEAPGIERALDDAMAYLSGSQRDKFTAPEVFFPA</sequence>
<gene>
    <name evidence="1" type="ORF">SAMN05216270_107111</name>
</gene>
<dbReference type="RefSeq" id="WP_091035295.1">
    <property type="nucleotide sequence ID" value="NZ_FNAD01000007.1"/>
</dbReference>
<evidence type="ECO:0000313" key="1">
    <source>
        <dbReference type="EMBL" id="SDD76146.1"/>
    </source>
</evidence>
<name>A0A1G6XG23_9ACTN</name>